<protein>
    <submittedName>
        <fullName evidence="2">ATPase_AAA_core domain-containing protein</fullName>
    </submittedName>
</protein>
<sequence>MTLLLLKEKCLILLEKLAKLENTQFEPLSTKTYSPVHILGSKTKNQKAFNKYFIFVELIKLLDNTLAISPSSTLISVYVSVIYQFVNFFEQFFLLGTGKKLEVICAESGIAKEKVVIGPVSSRIVSLERRILHELYLKASDDVENEKAIQRELRNNNDAGDINEIKGEIEDLDLGLEEEVNEQNLTGSISAIKYAKKIYSNLMAKRERLDFERLLCGDSEAVKEVLDIEKAVTKVQSKVRERNARKVVDEIRCEENKLCGLNISSYIHSKEHQQLAFDKNNGINEIYVDLLILNNTFDSLSLMRQIQYGNNIVDTKNRLSMVTSLLASHTEAIQLMKELLMISGVVLKPGQDIIRFDFLTSYEVTIKVADKKKTVTQKSVIFPHAITSWQIDKKIDKNVILLVGENGSGRRTWTKSLIEKVGGAMITVNRLLFQSKLIKRTKLMTLITRLCRCDSYVVVVFEKLDIFKKQKKGNPIKHSIYQLLMALKQIPGVLIIGHANSVNQLHENILNSFTHCVFLRPLNTTEQYDLVGTEMCSKHSPSIDSQKNVDTYLNFPDLSKKVGRKARPRDLIKGLEGSTKKQAPSDR</sequence>
<accession>A0AC35TNQ1</accession>
<dbReference type="WBParaSite" id="RSKR_0000240600.1">
    <property type="protein sequence ID" value="RSKR_0000240600.1"/>
    <property type="gene ID" value="RSKR_0000240600"/>
</dbReference>
<reference evidence="2" key="1">
    <citation type="submission" date="2016-11" db="UniProtKB">
        <authorList>
            <consortium name="WormBaseParasite"/>
        </authorList>
    </citation>
    <scope>IDENTIFICATION</scope>
    <source>
        <strain evidence="2">KR3021</strain>
    </source>
</reference>
<name>A0AC35TNQ1_9BILA</name>
<evidence type="ECO:0000313" key="1">
    <source>
        <dbReference type="Proteomes" id="UP000095286"/>
    </source>
</evidence>
<proteinExistence type="predicted"/>
<evidence type="ECO:0000313" key="2">
    <source>
        <dbReference type="WBParaSite" id="RSKR_0000240600.1"/>
    </source>
</evidence>
<organism evidence="1 2">
    <name type="scientific">Rhabditophanes sp. KR3021</name>
    <dbReference type="NCBI Taxonomy" id="114890"/>
    <lineage>
        <taxon>Eukaryota</taxon>
        <taxon>Metazoa</taxon>
        <taxon>Ecdysozoa</taxon>
        <taxon>Nematoda</taxon>
        <taxon>Chromadorea</taxon>
        <taxon>Rhabditida</taxon>
        <taxon>Tylenchina</taxon>
        <taxon>Panagrolaimomorpha</taxon>
        <taxon>Strongyloidoidea</taxon>
        <taxon>Alloionematidae</taxon>
        <taxon>Rhabditophanes</taxon>
    </lineage>
</organism>
<dbReference type="Proteomes" id="UP000095286">
    <property type="component" value="Unplaced"/>
</dbReference>